<dbReference type="InterPro" id="IPR007612">
    <property type="entry name" value="LOR"/>
</dbReference>
<dbReference type="Gene3D" id="2.40.160.200">
    <property type="entry name" value="LURP1-related"/>
    <property type="match status" value="1"/>
</dbReference>
<dbReference type="Proteomes" id="UP001060112">
    <property type="component" value="Chromosome"/>
</dbReference>
<dbReference type="InterPro" id="IPR025659">
    <property type="entry name" value="Tubby-like_C"/>
</dbReference>
<reference evidence="2" key="1">
    <citation type="submission" date="2022-07" db="EMBL/GenBank/DDBJ databases">
        <title>Faecal culturing of patients with breast cancer.</title>
        <authorList>
            <person name="Teng N.M.Y."/>
            <person name="Kiu R."/>
            <person name="Evans R."/>
            <person name="Baker D.J."/>
            <person name="Zenner C."/>
            <person name="Robinson S.D."/>
            <person name="Hall L.J."/>
        </authorList>
    </citation>
    <scope>NUCLEOTIDE SEQUENCE</scope>
    <source>
        <strain evidence="2">LH1062</strain>
    </source>
</reference>
<evidence type="ECO:0000313" key="2">
    <source>
        <dbReference type="EMBL" id="UTY38006.1"/>
    </source>
</evidence>
<name>A0ABY5HY61_9FIRM</name>
<comment type="similarity">
    <text evidence="1">Belongs to the LOR family.</text>
</comment>
<keyword evidence="3" id="KW-1185">Reference proteome</keyword>
<evidence type="ECO:0000313" key="3">
    <source>
        <dbReference type="Proteomes" id="UP001060112"/>
    </source>
</evidence>
<dbReference type="InterPro" id="IPR038595">
    <property type="entry name" value="LOR_sf"/>
</dbReference>
<proteinExistence type="inferred from homology"/>
<organism evidence="2 3">
    <name type="scientific">Allocoprobacillus halotolerans</name>
    <dbReference type="NCBI Taxonomy" id="2944914"/>
    <lineage>
        <taxon>Bacteria</taxon>
        <taxon>Bacillati</taxon>
        <taxon>Bacillota</taxon>
        <taxon>Erysipelotrichia</taxon>
        <taxon>Erysipelotrichales</taxon>
        <taxon>Erysipelotrichaceae</taxon>
        <taxon>Allocoprobacillus</taxon>
    </lineage>
</organism>
<gene>
    <name evidence="2" type="ORF">NMU03_09870</name>
</gene>
<dbReference type="RefSeq" id="WP_290138031.1">
    <property type="nucleotide sequence ID" value="NZ_CP101620.1"/>
</dbReference>
<sequence>MKLLFKQRLFSWLDSYDIYDEHEHTIYSVNGKLSFGHCLDIYQNDQKVGRLKEVVLTLKPQFEMFIQDEYVGCIKKQITIFKPKFVLDCNDWTVEGNWLEWNYQIKDRHGVVIADISKDIYHLTDTYVLDIVKPENALYVLMIVLAIDAQKCSEYH</sequence>
<dbReference type="EMBL" id="CP101620">
    <property type="protein sequence ID" value="UTY38006.1"/>
    <property type="molecule type" value="Genomic_DNA"/>
</dbReference>
<protein>
    <submittedName>
        <fullName evidence="2">LURP-one-related family protein</fullName>
    </submittedName>
</protein>
<dbReference type="Pfam" id="PF04525">
    <property type="entry name" value="LOR"/>
    <property type="match status" value="1"/>
</dbReference>
<accession>A0ABY5HY61</accession>
<dbReference type="SUPFAM" id="SSF54518">
    <property type="entry name" value="Tubby C-terminal domain-like"/>
    <property type="match status" value="1"/>
</dbReference>
<evidence type="ECO:0000256" key="1">
    <source>
        <dbReference type="ARBA" id="ARBA00005437"/>
    </source>
</evidence>